<dbReference type="EMBL" id="MH179480">
    <property type="protein sequence ID" value="AWH15453.1"/>
    <property type="molecule type" value="Genomic_DNA"/>
</dbReference>
<sequence>MKLQTLVYDREKSYNAAIVGDLVDRNAVVACCDGDAIQQRDEALAWATAVTEANKVAHLFNSGAGMMMHLQQEYGKALMALEESMKKEPIGS</sequence>
<accession>A0A2S1PFV5</accession>
<dbReference type="Proteomes" id="UP000246250">
    <property type="component" value="Segment"/>
</dbReference>
<evidence type="ECO:0000313" key="2">
    <source>
        <dbReference type="Proteomes" id="UP000246250"/>
    </source>
</evidence>
<keyword evidence="2" id="KW-1185">Reference proteome</keyword>
<reference evidence="1 2" key="1">
    <citation type="submission" date="2018-04" db="EMBL/GenBank/DDBJ databases">
        <title>Complete genome sequences of new Aeromonas and Pseudomonas phages promising in phage therapy dedicated to aquaculture.</title>
        <authorList>
            <person name="Kolsut J."/>
            <person name="Wojcik E."/>
            <person name="Wojtasik A."/>
            <person name="Dastych J."/>
        </authorList>
    </citation>
    <scope>NUCLEOTIDE SEQUENCE [LARGE SCALE GENOMIC DNA]</scope>
</reference>
<dbReference type="KEGG" id="vg:77935225"/>
<proteinExistence type="predicted"/>
<evidence type="ECO:0000313" key="1">
    <source>
        <dbReference type="EMBL" id="AWH15453.1"/>
    </source>
</evidence>
<dbReference type="GeneID" id="77935225"/>
<organism evidence="1 2">
    <name type="scientific">Pseudomonas phage 98PfluR60PP</name>
    <dbReference type="NCBI Taxonomy" id="2163965"/>
    <lineage>
        <taxon>Viruses</taxon>
        <taxon>Duplodnaviria</taxon>
        <taxon>Heunggongvirae</taxon>
        <taxon>Uroviricota</taxon>
        <taxon>Caudoviricetes</taxon>
        <taxon>Schitoviridae</taxon>
        <taxon>Littlefixvirus</taxon>
        <taxon>Littlefixvirus 98Pflur60pp</taxon>
    </lineage>
</organism>
<name>A0A2S1PFV5_9CAUD</name>
<protein>
    <submittedName>
        <fullName evidence="1">Uncharacterized protein</fullName>
    </submittedName>
</protein>
<dbReference type="RefSeq" id="YP_010659257.1">
    <property type="nucleotide sequence ID" value="NC_070866.1"/>
</dbReference>